<dbReference type="InterPro" id="IPR050187">
    <property type="entry name" value="Lipid_Phosphate_FormReg"/>
</dbReference>
<evidence type="ECO:0000259" key="1">
    <source>
        <dbReference type="PROSITE" id="PS50146"/>
    </source>
</evidence>
<dbReference type="PANTHER" id="PTHR12358">
    <property type="entry name" value="SPHINGOSINE KINASE"/>
    <property type="match status" value="1"/>
</dbReference>
<dbReference type="Ensembl" id="ENSOKIT00005059744.1">
    <property type="protein sequence ID" value="ENSOKIP00005056197.1"/>
    <property type="gene ID" value="ENSOKIG00005023922.1"/>
</dbReference>
<protein>
    <submittedName>
        <fullName evidence="2">Ceramide kinase</fullName>
    </submittedName>
</protein>
<dbReference type="GO" id="GO:0006672">
    <property type="term" value="P:ceramide metabolic process"/>
    <property type="evidence" value="ECO:0007669"/>
    <property type="project" value="TreeGrafter"/>
</dbReference>
<dbReference type="Gene3D" id="3.40.50.10330">
    <property type="entry name" value="Probable inorganic polyphosphate/atp-NAD kinase, domain 1"/>
    <property type="match status" value="1"/>
</dbReference>
<dbReference type="GO" id="GO:0016020">
    <property type="term" value="C:membrane"/>
    <property type="evidence" value="ECO:0007669"/>
    <property type="project" value="GOC"/>
</dbReference>
<evidence type="ECO:0000313" key="2">
    <source>
        <dbReference type="Ensembl" id="ENSOKIP00005056197.1"/>
    </source>
</evidence>
<dbReference type="Pfam" id="PF19280">
    <property type="entry name" value="CERK_C"/>
    <property type="match status" value="1"/>
</dbReference>
<dbReference type="InterPro" id="IPR057465">
    <property type="entry name" value="CERK_PH"/>
</dbReference>
<dbReference type="InterPro" id="IPR016064">
    <property type="entry name" value="NAD/diacylglycerol_kinase_sf"/>
</dbReference>
<dbReference type="SUPFAM" id="SSF111331">
    <property type="entry name" value="NAD kinase/diacylglycerol kinase-like"/>
    <property type="match status" value="1"/>
</dbReference>
<sequence>MEKQPRLLASQLFLKNSVFEVLLNGVLLTWKEIPANKKVVSGSIHHPFKVGTSHSVSVSEILAVRELDVGGGTNDDGRWQKMPQKLTEAYPYAFTVSYVERARQHRWRCSDVTFHCSDGALRQQWIQTIREQLTALITEHANHARDHLKTEAELKKYDGVVCVGGDGMFSEIVHGLVSRTQRDNGVDQNSPEEKLVPCSLRIGIIPAGSTDCICYATVGINDPVTSALHVIVGDSQPMDVCSVHHNNTFLRYSISLLGYGFYGDVLADSERKRWMGPARYDFSGFKTFLTHHHYEGAVSFLPATDILGTPRDKTRCRAGCFICQHNGQLYSGDSPDESKTAPDVSDREYEVGWGVVRGKFLAINAASMSCACPRSPMGLSPAAHLADGTTDLILVRKCSRFNFLRHLLRHTSKDDQFDMTFVEVHRVRRFRFTPRHCQNDSELDLRENGKQLFSQICRDHPACSCSPAYSSWNCDGEILPHAAIEVGVHCQLIKLFARGIEEQPLFEDLANPPCAL</sequence>
<dbReference type="PROSITE" id="PS50146">
    <property type="entry name" value="DAGK"/>
    <property type="match status" value="1"/>
</dbReference>
<feature type="domain" description="DAGKc" evidence="1">
    <location>
        <begin position="130"/>
        <end position="247"/>
    </location>
</feature>
<dbReference type="Gene3D" id="2.60.200.40">
    <property type="match status" value="1"/>
</dbReference>
<reference evidence="2" key="2">
    <citation type="submission" date="2025-09" db="UniProtKB">
        <authorList>
            <consortium name="Ensembl"/>
        </authorList>
    </citation>
    <scope>IDENTIFICATION</scope>
</reference>
<dbReference type="Pfam" id="PF00781">
    <property type="entry name" value="DAGK_cat"/>
    <property type="match status" value="1"/>
</dbReference>
<name>A0A8C7HD38_ONCKI</name>
<organism evidence="2 3">
    <name type="scientific">Oncorhynchus kisutch</name>
    <name type="common">Coho salmon</name>
    <name type="synonym">Salmo kisutch</name>
    <dbReference type="NCBI Taxonomy" id="8019"/>
    <lineage>
        <taxon>Eukaryota</taxon>
        <taxon>Metazoa</taxon>
        <taxon>Chordata</taxon>
        <taxon>Craniata</taxon>
        <taxon>Vertebrata</taxon>
        <taxon>Euteleostomi</taxon>
        <taxon>Actinopterygii</taxon>
        <taxon>Neopterygii</taxon>
        <taxon>Teleostei</taxon>
        <taxon>Protacanthopterygii</taxon>
        <taxon>Salmoniformes</taxon>
        <taxon>Salmonidae</taxon>
        <taxon>Salmoninae</taxon>
        <taxon>Oncorhynchus</taxon>
    </lineage>
</organism>
<dbReference type="GO" id="GO:0001729">
    <property type="term" value="F:ceramide kinase activity"/>
    <property type="evidence" value="ECO:0007669"/>
    <property type="project" value="TreeGrafter"/>
</dbReference>
<dbReference type="GeneTree" id="ENSGT00940000156976"/>
<dbReference type="InterPro" id="IPR001206">
    <property type="entry name" value="Diacylglycerol_kinase_cat_dom"/>
</dbReference>
<dbReference type="InterPro" id="IPR017438">
    <property type="entry name" value="ATP-NAD_kinase_N"/>
</dbReference>
<accession>A0A8C7HD38</accession>
<reference evidence="2" key="1">
    <citation type="submission" date="2025-08" db="UniProtKB">
        <authorList>
            <consortium name="Ensembl"/>
        </authorList>
    </citation>
    <scope>IDENTIFICATION</scope>
</reference>
<dbReference type="Pfam" id="PF25382">
    <property type="entry name" value="PH_CERK"/>
    <property type="match status" value="1"/>
</dbReference>
<evidence type="ECO:0000313" key="3">
    <source>
        <dbReference type="Proteomes" id="UP000694557"/>
    </source>
</evidence>
<dbReference type="InterPro" id="IPR045363">
    <property type="entry name" value="CERK_C"/>
</dbReference>
<keyword evidence="3" id="KW-1185">Reference proteome</keyword>
<dbReference type="AlphaFoldDB" id="A0A8C7HD38"/>
<proteinExistence type="predicted"/>
<gene>
    <name evidence="2" type="primary">CERK</name>
</gene>
<dbReference type="PANTHER" id="PTHR12358:SF25">
    <property type="entry name" value="CERAMIDE KINASE"/>
    <property type="match status" value="1"/>
</dbReference>
<dbReference type="Proteomes" id="UP000694557">
    <property type="component" value="Unassembled WGS sequence"/>
</dbReference>